<proteinExistence type="predicted"/>
<reference evidence="2" key="1">
    <citation type="submission" date="2018-04" db="EMBL/GenBank/DDBJ databases">
        <title>WGS assembly of Panicum hallii.</title>
        <authorList>
            <person name="Lovell J."/>
            <person name="Jenkins J."/>
            <person name="Lowry D."/>
            <person name="Mamidi S."/>
            <person name="Sreedasyam A."/>
            <person name="Weng X."/>
            <person name="Barry K."/>
            <person name="Bonette J."/>
            <person name="Campitelli B."/>
            <person name="Daum C."/>
            <person name="Gordon S."/>
            <person name="Gould B."/>
            <person name="Lipzen A."/>
            <person name="Macqueen A."/>
            <person name="Palacio-Mejia J."/>
            <person name="Plott C."/>
            <person name="Shakirov E."/>
            <person name="Shu S."/>
            <person name="Yoshinaga Y."/>
            <person name="Zane M."/>
            <person name="Rokhsar D."/>
            <person name="Grimwood J."/>
            <person name="Schmutz J."/>
            <person name="Juenger T."/>
        </authorList>
    </citation>
    <scope>NUCLEOTIDE SEQUENCE [LARGE SCALE GENOMIC DNA]</scope>
    <source>
        <strain evidence="2">FIL2</strain>
    </source>
</reference>
<dbReference type="Proteomes" id="UP000243499">
    <property type="component" value="Chromosome 5"/>
</dbReference>
<name>A0A2S3HTU8_9POAL</name>
<accession>A0A2S3HTU8</accession>
<evidence type="ECO:0000313" key="2">
    <source>
        <dbReference type="EMBL" id="PAN29632.1"/>
    </source>
</evidence>
<feature type="domain" description="WRKY19-like zinc finger" evidence="1">
    <location>
        <begin position="357"/>
        <end position="381"/>
    </location>
</feature>
<feature type="domain" description="WRKY19-like zinc finger" evidence="1">
    <location>
        <begin position="460"/>
        <end position="484"/>
    </location>
</feature>
<feature type="domain" description="WRKY19-like zinc finger" evidence="1">
    <location>
        <begin position="307"/>
        <end position="331"/>
    </location>
</feature>
<dbReference type="PANTHER" id="PTHR31827">
    <property type="entry name" value="EMB|CAB89363.1"/>
    <property type="match status" value="1"/>
</dbReference>
<dbReference type="EMBL" id="CM008050">
    <property type="protein sequence ID" value="PAN29632.1"/>
    <property type="molecule type" value="Genomic_DNA"/>
</dbReference>
<gene>
    <name evidence="2" type="ORF">PAHAL_5G239600</name>
</gene>
<feature type="domain" description="WRKY19-like zinc finger" evidence="1">
    <location>
        <begin position="332"/>
        <end position="356"/>
    </location>
</feature>
<evidence type="ECO:0000259" key="1">
    <source>
        <dbReference type="Pfam" id="PF24906"/>
    </source>
</evidence>
<dbReference type="Pfam" id="PF24906">
    <property type="entry name" value="Zf_WRKY19"/>
    <property type="match status" value="7"/>
</dbReference>
<organism evidence="2">
    <name type="scientific">Panicum hallii</name>
    <dbReference type="NCBI Taxonomy" id="206008"/>
    <lineage>
        <taxon>Eukaryota</taxon>
        <taxon>Viridiplantae</taxon>
        <taxon>Streptophyta</taxon>
        <taxon>Embryophyta</taxon>
        <taxon>Tracheophyta</taxon>
        <taxon>Spermatophyta</taxon>
        <taxon>Magnoliopsida</taxon>
        <taxon>Liliopsida</taxon>
        <taxon>Poales</taxon>
        <taxon>Poaceae</taxon>
        <taxon>PACMAD clade</taxon>
        <taxon>Panicoideae</taxon>
        <taxon>Panicodae</taxon>
        <taxon>Paniceae</taxon>
        <taxon>Panicinae</taxon>
        <taxon>Panicum</taxon>
        <taxon>Panicum sect. Panicum</taxon>
    </lineage>
</organism>
<feature type="domain" description="WRKY19-like zinc finger" evidence="1">
    <location>
        <begin position="485"/>
        <end position="509"/>
    </location>
</feature>
<dbReference type="PANTHER" id="PTHR31827:SF61">
    <property type="entry name" value="OS01G0621900 PROTEIN"/>
    <property type="match status" value="1"/>
</dbReference>
<feature type="domain" description="WRKY19-like zinc finger" evidence="1">
    <location>
        <begin position="382"/>
        <end position="406"/>
    </location>
</feature>
<protein>
    <recommendedName>
        <fullName evidence="1">WRKY19-like zinc finger domain-containing protein</fullName>
    </recommendedName>
</protein>
<dbReference type="InterPro" id="IPR056866">
    <property type="entry name" value="Znf_WRKY19"/>
</dbReference>
<sequence length="655" mass="67651">MDTTTRGLESNDGISSLKTYCCWSTAQDTALQKDNTPDSTAYSSFSIYKTKVSKRKQGAMSGVKSTGNPLLSLGLGCSPSSSDNSKLSSGTACVTSSSLLKEIDEESSVDLGLNLGFYVGNDIVPCQQKPHVGVENVPSTNSPKLDLQLSLSTGSPESVIIDANMMSPDGLEIPMANSSQAIVGEGSVPLNWVFEHSIVSSSYACEATYAFRFPKKINEGNASVPSPVISSTMFTSVKSPVASTSETSNPQLRNSNTKSCQFPGCMKGARGASGRCIGHGGGRRCQKPGCQKGAEGRTIYCKAHGGGRRCQFLGCTKSAEGRTDHCIAHGGGRRCSHEGCSRAARGKSGLCIKHGGGKRCQEENCTKSAEGHSGLCIAHGGGRRCQFPDCTKGAQGSTKFCKAHGGGKRCTFLGCTRGAEGSTAFCKGHGGGKRCAFQGGGVCPKSVHGGTQYCVAHGGGKRCASSGCTKSARGRTEYCVRHGGGKRCKSEGCTKSAQGSTDFCKAHGGGKRCSWGEADASFGIGTQQCNRFVRSKTGLCSAHSTLVQDHCVHGGGTLGPAIHQFAADVKPTEMKVAAVQVDPHEKTIHGGQALLGMGGSVPNGVHPSVLAQSMIDPLPEGRVHGGGLLALLSQGGSSTSVGGSENCASGKIAWM</sequence>
<dbReference type="Gramene" id="PAN29632">
    <property type="protein sequence ID" value="PAN29632"/>
    <property type="gene ID" value="PAHAL_5G239600"/>
</dbReference>
<feature type="domain" description="WRKY19-like zinc finger" evidence="1">
    <location>
        <begin position="282"/>
        <end position="306"/>
    </location>
</feature>
<dbReference type="AlphaFoldDB" id="A0A2S3HTU8"/>